<dbReference type="Proteomes" id="UP000017559">
    <property type="component" value="Unassembled WGS sequence"/>
</dbReference>
<name>V2YL60_MONRO</name>
<organism evidence="1 2">
    <name type="scientific">Moniliophthora roreri (strain MCA 2997)</name>
    <name type="common">Cocoa frosty pod rot fungus</name>
    <name type="synonym">Crinipellis roreri</name>
    <dbReference type="NCBI Taxonomy" id="1381753"/>
    <lineage>
        <taxon>Eukaryota</taxon>
        <taxon>Fungi</taxon>
        <taxon>Dikarya</taxon>
        <taxon>Basidiomycota</taxon>
        <taxon>Agaricomycotina</taxon>
        <taxon>Agaricomycetes</taxon>
        <taxon>Agaricomycetidae</taxon>
        <taxon>Agaricales</taxon>
        <taxon>Marasmiineae</taxon>
        <taxon>Marasmiaceae</taxon>
        <taxon>Moniliophthora</taxon>
    </lineage>
</organism>
<dbReference type="HOGENOM" id="CLU_2114717_0_0_1"/>
<sequence length="115" mass="12699">TEALSAHDASFLHPVAIPRYELAATGAMAVLQATISSRTLLADAGFARERREFSGSECQLPGVLVHYPDTLCLMSGLSTYINAWRPMSFLPQYGCGSKSPRYVLYINKSVFRRII</sequence>
<evidence type="ECO:0000313" key="2">
    <source>
        <dbReference type="Proteomes" id="UP000017559"/>
    </source>
</evidence>
<reference evidence="1 2" key="1">
    <citation type="journal article" date="2014" name="BMC Genomics">
        <title>Genome and secretome analysis of the hemibiotrophic fungal pathogen, Moniliophthora roreri, which causes frosty pod rot disease of cacao: mechanisms of the biotrophic and necrotrophic phases.</title>
        <authorList>
            <person name="Meinhardt L.W."/>
            <person name="Costa G.G.L."/>
            <person name="Thomazella D.P.T."/>
            <person name="Teixeira P.J.P.L."/>
            <person name="Carazzolle M.F."/>
            <person name="Schuster S.C."/>
            <person name="Carlson J.E."/>
            <person name="Guiltinan M.J."/>
            <person name="Mieczkowski P."/>
            <person name="Farmer A."/>
            <person name="Ramaraj T."/>
            <person name="Crozier J."/>
            <person name="Davis R.E."/>
            <person name="Shao J."/>
            <person name="Melnick R.L."/>
            <person name="Pereira G.A.G."/>
            <person name="Bailey B.A."/>
        </authorList>
    </citation>
    <scope>NUCLEOTIDE SEQUENCE [LARGE SCALE GENOMIC DNA]</scope>
    <source>
        <strain evidence="1 2">MCA 2997</strain>
    </source>
</reference>
<gene>
    <name evidence="1" type="ORF">Moror_4532</name>
</gene>
<feature type="non-terminal residue" evidence="1">
    <location>
        <position position="1"/>
    </location>
</feature>
<dbReference type="KEGG" id="mrr:Moror_4532"/>
<evidence type="ECO:0000313" key="1">
    <source>
        <dbReference type="EMBL" id="ESK92429.1"/>
    </source>
</evidence>
<keyword evidence="2" id="KW-1185">Reference proteome</keyword>
<dbReference type="EMBL" id="AWSO01000286">
    <property type="protein sequence ID" value="ESK92429.1"/>
    <property type="molecule type" value="Genomic_DNA"/>
</dbReference>
<protein>
    <submittedName>
        <fullName evidence="1">Uncharacterized protein</fullName>
    </submittedName>
</protein>
<accession>V2YL60</accession>
<proteinExistence type="predicted"/>
<comment type="caution">
    <text evidence="1">The sequence shown here is derived from an EMBL/GenBank/DDBJ whole genome shotgun (WGS) entry which is preliminary data.</text>
</comment>
<dbReference type="AlphaFoldDB" id="V2YL60"/>